<dbReference type="AlphaFoldDB" id="A0AB36R980"/>
<evidence type="ECO:0000313" key="2">
    <source>
        <dbReference type="EMBL" id="PAQ00851.1"/>
    </source>
</evidence>
<comment type="caution">
    <text evidence="2">The sequence shown here is derived from an EMBL/GenBank/DDBJ whole genome shotgun (WGS) entry which is preliminary data.</text>
</comment>
<feature type="region of interest" description="Disordered" evidence="1">
    <location>
        <begin position="159"/>
        <end position="186"/>
    </location>
</feature>
<dbReference type="RefSeq" id="WP_095486002.1">
    <property type="nucleotide sequence ID" value="NZ_CP088151.1"/>
</dbReference>
<name>A0AB36R980_9HYPH</name>
<dbReference type="EMBL" id="NPKI01000020">
    <property type="protein sequence ID" value="PAQ00851.1"/>
    <property type="molecule type" value="Genomic_DNA"/>
</dbReference>
<evidence type="ECO:0000313" key="3">
    <source>
        <dbReference type="Proteomes" id="UP000216215"/>
    </source>
</evidence>
<proteinExistence type="predicted"/>
<keyword evidence="3" id="KW-1185">Reference proteome</keyword>
<feature type="compositionally biased region" description="Low complexity" evidence="1">
    <location>
        <begin position="166"/>
        <end position="186"/>
    </location>
</feature>
<protein>
    <submittedName>
        <fullName evidence="2">Uncharacterized protein</fullName>
    </submittedName>
</protein>
<sequence>MPTTENAAIASMTALVAEIETRLLKDSPDYRAMLALKKAIAEVSGPVMHLRPTTERAVAPAPPVAYASGRVPSQPDAVAEVLDQYGPLPTSDILAMVLEMGVTVGGTDKLINLSSAISKSGRFRSFRLNGVPHWYFKDRELPVVRTMPPTWEAMANQNLGGKTGVAAPAAEDSSSSEGGENGDAAA</sequence>
<accession>A0AB36R980</accession>
<organism evidence="2 3">
    <name type="scientific">Mesorhizobium mediterraneum</name>
    <dbReference type="NCBI Taxonomy" id="43617"/>
    <lineage>
        <taxon>Bacteria</taxon>
        <taxon>Pseudomonadati</taxon>
        <taxon>Pseudomonadota</taxon>
        <taxon>Alphaproteobacteria</taxon>
        <taxon>Hyphomicrobiales</taxon>
        <taxon>Phyllobacteriaceae</taxon>
        <taxon>Mesorhizobium</taxon>
    </lineage>
</organism>
<evidence type="ECO:0000256" key="1">
    <source>
        <dbReference type="SAM" id="MobiDB-lite"/>
    </source>
</evidence>
<dbReference type="Proteomes" id="UP000216215">
    <property type="component" value="Unassembled WGS sequence"/>
</dbReference>
<gene>
    <name evidence="2" type="ORF">CIT25_18480</name>
</gene>
<reference evidence="3" key="1">
    <citation type="submission" date="2017-08" db="EMBL/GenBank/DDBJ databases">
        <title>Mesorhizobium wenxinae sp. nov., a novel rhizobial species isolated from root nodules of chickpea (Cicer arietinum L.).</title>
        <authorList>
            <person name="Zhang J."/>
        </authorList>
    </citation>
    <scope>NUCLEOTIDE SEQUENCE [LARGE SCALE GENOMIC DNA]</scope>
    <source>
        <strain evidence="3">USDA 3392</strain>
    </source>
</reference>